<dbReference type="EMBL" id="AVQI01000002">
    <property type="protein sequence ID" value="ERK05088.1"/>
    <property type="molecule type" value="Genomic_DNA"/>
</dbReference>
<dbReference type="Proteomes" id="UP000016646">
    <property type="component" value="Unassembled WGS sequence"/>
</dbReference>
<dbReference type="AlphaFoldDB" id="U1GZ15"/>
<keyword evidence="1" id="KW-0472">Membrane</keyword>
<keyword evidence="5" id="KW-1185">Reference proteome</keyword>
<gene>
    <name evidence="3" type="ORF">HMPREF0860_1590</name>
    <name evidence="2" type="ORF">HMPREF1325_1325</name>
</gene>
<dbReference type="PATRIC" id="fig|1125725.3.peg.208"/>
<proteinExistence type="predicted"/>
<dbReference type="EMBL" id="AUZJ01000005">
    <property type="protein sequence ID" value="ERF61789.1"/>
    <property type="molecule type" value="Genomic_DNA"/>
</dbReference>
<protein>
    <submittedName>
        <fullName evidence="2">Uncharacterized protein</fullName>
    </submittedName>
</protein>
<dbReference type="STRING" id="1125725.HMPREF1325_1325"/>
<evidence type="ECO:0000313" key="4">
    <source>
        <dbReference type="Proteomes" id="UP000016412"/>
    </source>
</evidence>
<organism evidence="2 4">
    <name type="scientific">Treponema socranskii subsp. socranskii VPI DR56BR1116 = ATCC 35536</name>
    <dbReference type="NCBI Taxonomy" id="1125725"/>
    <lineage>
        <taxon>Bacteria</taxon>
        <taxon>Pseudomonadati</taxon>
        <taxon>Spirochaetota</taxon>
        <taxon>Spirochaetia</taxon>
        <taxon>Spirochaetales</taxon>
        <taxon>Treponemataceae</taxon>
        <taxon>Treponema</taxon>
    </lineage>
</organism>
<evidence type="ECO:0000313" key="3">
    <source>
        <dbReference type="EMBL" id="ERK05088.1"/>
    </source>
</evidence>
<keyword evidence="1" id="KW-1133">Transmembrane helix</keyword>
<evidence type="ECO:0000313" key="2">
    <source>
        <dbReference type="EMBL" id="ERF61789.1"/>
    </source>
</evidence>
<dbReference type="RefSeq" id="WP_021329335.1">
    <property type="nucleotide sequence ID" value="NZ_AUZJ01000005.1"/>
</dbReference>
<evidence type="ECO:0000256" key="1">
    <source>
        <dbReference type="SAM" id="Phobius"/>
    </source>
</evidence>
<keyword evidence="1" id="KW-0812">Transmembrane</keyword>
<comment type="caution">
    <text evidence="2">The sequence shown here is derived from an EMBL/GenBank/DDBJ whole genome shotgun (WGS) entry which is preliminary data.</text>
</comment>
<reference evidence="4 5" key="1">
    <citation type="submission" date="2013-08" db="EMBL/GenBank/DDBJ databases">
        <authorList>
            <person name="Durkin A.S."/>
            <person name="Haft D.R."/>
            <person name="McCorrison J."/>
            <person name="Torralba M."/>
            <person name="Gillis M."/>
            <person name="Haft D.H."/>
            <person name="Methe B."/>
            <person name="Sutton G."/>
            <person name="Nelson K.E."/>
        </authorList>
    </citation>
    <scope>NUCLEOTIDE SEQUENCE [LARGE SCALE GENOMIC DNA]</scope>
    <source>
        <strain evidence="3 5">ATCC 35536</strain>
        <strain evidence="2 4">VPI DR56BR1116</strain>
    </source>
</reference>
<sequence length="97" mass="11320">MTGTQIFLGIVGFVGFSGIVTVVKVIIDYANVRSTQVQYRKELDEIRQDIKDFRLYRLAMTETIAELTTSIKMMSNNIDKQFEKLEKKIDEMRKHRS</sequence>
<dbReference type="Proteomes" id="UP000016412">
    <property type="component" value="Unassembled WGS sequence"/>
</dbReference>
<feature type="transmembrane region" description="Helical" evidence="1">
    <location>
        <begin position="6"/>
        <end position="27"/>
    </location>
</feature>
<accession>U1GZ15</accession>
<evidence type="ECO:0000313" key="5">
    <source>
        <dbReference type="Proteomes" id="UP000016646"/>
    </source>
</evidence>
<name>U1GZ15_TRESO</name>